<sequence length="168" mass="18286">MRKIVAWLEREVSGPYVPLFIVAALACCYLYLVGLGIFVDAFNIVLPKGPKLPTNSPFPILIIVLALGAWVEEVIFRLGPIWVARRLFHASTRSTVVVILIVSACFGYIHAGGHAWFIAIQGVLGVMLSVVFMKCGGLQGRYAKALIASTATHTVHNTIVTLIIVLSR</sequence>
<feature type="transmembrane region" description="Helical" evidence="1">
    <location>
        <begin position="145"/>
        <end position="166"/>
    </location>
</feature>
<dbReference type="EMBL" id="MHLA01000010">
    <property type="protein sequence ID" value="OGY99981.1"/>
    <property type="molecule type" value="Genomic_DNA"/>
</dbReference>
<reference evidence="3 4" key="1">
    <citation type="journal article" date="2016" name="Nat. Commun.">
        <title>Thousands of microbial genomes shed light on interconnected biogeochemical processes in an aquifer system.</title>
        <authorList>
            <person name="Anantharaman K."/>
            <person name="Brown C.T."/>
            <person name="Hug L.A."/>
            <person name="Sharon I."/>
            <person name="Castelle C.J."/>
            <person name="Probst A.J."/>
            <person name="Thomas B.C."/>
            <person name="Singh A."/>
            <person name="Wilkins M.J."/>
            <person name="Karaoz U."/>
            <person name="Brodie E.L."/>
            <person name="Williams K.H."/>
            <person name="Hubbard S.S."/>
            <person name="Banfield J.F."/>
        </authorList>
    </citation>
    <scope>NUCLEOTIDE SEQUENCE [LARGE SCALE GENOMIC DNA]</scope>
</reference>
<dbReference type="AlphaFoldDB" id="A0A1G2CFJ3"/>
<dbReference type="GO" id="GO:0080120">
    <property type="term" value="P:CAAX-box protein maturation"/>
    <property type="evidence" value="ECO:0007669"/>
    <property type="project" value="UniProtKB-ARBA"/>
</dbReference>
<feature type="domain" description="CAAX prenyl protease 2/Lysostaphin resistance protein A-like" evidence="2">
    <location>
        <begin position="56"/>
        <end position="158"/>
    </location>
</feature>
<protein>
    <recommendedName>
        <fullName evidence="2">CAAX prenyl protease 2/Lysostaphin resistance protein A-like domain-containing protein</fullName>
    </recommendedName>
</protein>
<organism evidence="3 4">
    <name type="scientific">Candidatus Liptonbacteria bacterium RIFCSPLOWO2_01_FULL_52_25</name>
    <dbReference type="NCBI Taxonomy" id="1798650"/>
    <lineage>
        <taxon>Bacteria</taxon>
        <taxon>Candidatus Liptoniibacteriota</taxon>
    </lineage>
</organism>
<comment type="caution">
    <text evidence="3">The sequence shown here is derived from an EMBL/GenBank/DDBJ whole genome shotgun (WGS) entry which is preliminary data.</text>
</comment>
<dbReference type="Proteomes" id="UP000178880">
    <property type="component" value="Unassembled WGS sequence"/>
</dbReference>
<feature type="transmembrane region" description="Helical" evidence="1">
    <location>
        <begin position="58"/>
        <end position="78"/>
    </location>
</feature>
<evidence type="ECO:0000313" key="4">
    <source>
        <dbReference type="Proteomes" id="UP000178880"/>
    </source>
</evidence>
<evidence type="ECO:0000256" key="1">
    <source>
        <dbReference type="SAM" id="Phobius"/>
    </source>
</evidence>
<proteinExistence type="predicted"/>
<dbReference type="Pfam" id="PF02517">
    <property type="entry name" value="Rce1-like"/>
    <property type="match status" value="1"/>
</dbReference>
<dbReference type="GO" id="GO:0004175">
    <property type="term" value="F:endopeptidase activity"/>
    <property type="evidence" value="ECO:0007669"/>
    <property type="project" value="UniProtKB-ARBA"/>
</dbReference>
<evidence type="ECO:0000313" key="3">
    <source>
        <dbReference type="EMBL" id="OGY99981.1"/>
    </source>
</evidence>
<evidence type="ECO:0000259" key="2">
    <source>
        <dbReference type="Pfam" id="PF02517"/>
    </source>
</evidence>
<feature type="transmembrane region" description="Helical" evidence="1">
    <location>
        <begin position="16"/>
        <end position="38"/>
    </location>
</feature>
<gene>
    <name evidence="3" type="ORF">A2945_00540</name>
</gene>
<dbReference type="PROSITE" id="PS51257">
    <property type="entry name" value="PROKAR_LIPOPROTEIN"/>
    <property type="match status" value="1"/>
</dbReference>
<keyword evidence="1" id="KW-1133">Transmembrane helix</keyword>
<name>A0A1G2CFJ3_9BACT</name>
<keyword evidence="1" id="KW-0472">Membrane</keyword>
<feature type="transmembrane region" description="Helical" evidence="1">
    <location>
        <begin position="90"/>
        <end position="109"/>
    </location>
</feature>
<accession>A0A1G2CFJ3</accession>
<feature type="transmembrane region" description="Helical" evidence="1">
    <location>
        <begin position="115"/>
        <end position="133"/>
    </location>
</feature>
<dbReference type="InterPro" id="IPR003675">
    <property type="entry name" value="Rce1/LyrA-like_dom"/>
</dbReference>
<keyword evidence="1" id="KW-0812">Transmembrane</keyword>